<dbReference type="RefSeq" id="WP_307690437.1">
    <property type="nucleotide sequence ID" value="NZ_JAUSRO010000008.1"/>
</dbReference>
<dbReference type="EC" id="2.1.1.197" evidence="3"/>
<dbReference type="InterPro" id="IPR050602">
    <property type="entry name" value="Malonyl-ACP_OMT"/>
</dbReference>
<dbReference type="SUPFAM" id="SSF53335">
    <property type="entry name" value="S-adenosyl-L-methionine-dependent methyltransferases"/>
    <property type="match status" value="1"/>
</dbReference>
<name>A0ABT9SB80_9BURK</name>
<evidence type="ECO:0000256" key="2">
    <source>
        <dbReference type="ARBA" id="ARBA00022679"/>
    </source>
</evidence>
<keyword evidence="4" id="KW-1185">Reference proteome</keyword>
<keyword evidence="2 3" id="KW-0808">Transferase</keyword>
<dbReference type="PANTHER" id="PTHR13090:SF1">
    <property type="entry name" value="ARGININE-HYDROXYLASE NDUFAF5, MITOCHONDRIAL"/>
    <property type="match status" value="1"/>
</dbReference>
<dbReference type="GO" id="GO:0032259">
    <property type="term" value="P:methylation"/>
    <property type="evidence" value="ECO:0007669"/>
    <property type="project" value="UniProtKB-KW"/>
</dbReference>
<evidence type="ECO:0000313" key="4">
    <source>
        <dbReference type="Proteomes" id="UP001226867"/>
    </source>
</evidence>
<proteinExistence type="predicted"/>
<evidence type="ECO:0000313" key="3">
    <source>
        <dbReference type="EMBL" id="MDP9900632.1"/>
    </source>
</evidence>
<dbReference type="EMBL" id="JAUSRO010000008">
    <property type="protein sequence ID" value="MDP9900632.1"/>
    <property type="molecule type" value="Genomic_DNA"/>
</dbReference>
<organism evidence="3 4">
    <name type="scientific">Variovorax ginsengisoli</name>
    <dbReference type="NCBI Taxonomy" id="363844"/>
    <lineage>
        <taxon>Bacteria</taxon>
        <taxon>Pseudomonadati</taxon>
        <taxon>Pseudomonadota</taxon>
        <taxon>Betaproteobacteria</taxon>
        <taxon>Burkholderiales</taxon>
        <taxon>Comamonadaceae</taxon>
        <taxon>Variovorax</taxon>
    </lineage>
</organism>
<comment type="caution">
    <text evidence="3">The sequence shown here is derived from an EMBL/GenBank/DDBJ whole genome shotgun (WGS) entry which is preliminary data.</text>
</comment>
<dbReference type="InterPro" id="IPR029063">
    <property type="entry name" value="SAM-dependent_MTases_sf"/>
</dbReference>
<reference evidence="3 4" key="1">
    <citation type="submission" date="2023-07" db="EMBL/GenBank/DDBJ databases">
        <title>Sorghum-associated microbial communities from plants grown in Nebraska, USA.</title>
        <authorList>
            <person name="Schachtman D."/>
        </authorList>
    </citation>
    <scope>NUCLEOTIDE SEQUENCE [LARGE SCALE GENOMIC DNA]</scope>
    <source>
        <strain evidence="3 4">DS1607</strain>
    </source>
</reference>
<gene>
    <name evidence="3" type="ORF">J2W36_002898</name>
</gene>
<dbReference type="PANTHER" id="PTHR13090">
    <property type="entry name" value="ARGININE-HYDROXYLASE NDUFAF5, MITOCHONDRIAL"/>
    <property type="match status" value="1"/>
</dbReference>
<dbReference type="Gene3D" id="3.40.50.150">
    <property type="entry name" value="Vaccinia Virus protein VP39"/>
    <property type="match status" value="1"/>
</dbReference>
<accession>A0ABT9SB80</accession>
<sequence>MLHESAQRPPTIDPSAAHRWARLPVAGGSPWLHEEVGRRMEERLQWITVPPRSWADWSPLRGGLDAHALVARRYKEATAFVIERDPALAARTAEALAVPWWHARRWQAGGQVRLDALPEEGVGMLWANMALHMAADPQALIAQWHRSVATDGFLMFSCLGPDTVRELRALYQRMGWPPACHEFTDMHDWGDMLVGAGFAEPVMDMERIVLTWATPEAALAELRTLGRNLHPARFAGLRGRRWKSALQQGLAGLAGQQDGQGEGDGRIAMTFEITYGHAFKPAPRVALAAESAVSLREMREMLQRGRPG</sequence>
<keyword evidence="1 3" id="KW-0489">Methyltransferase</keyword>
<dbReference type="GO" id="GO:0102130">
    <property type="term" value="F:malonyl-CoA methyltransferase activity"/>
    <property type="evidence" value="ECO:0007669"/>
    <property type="project" value="UniProtKB-EC"/>
</dbReference>
<evidence type="ECO:0000256" key="1">
    <source>
        <dbReference type="ARBA" id="ARBA00022603"/>
    </source>
</evidence>
<protein>
    <submittedName>
        <fullName evidence="3">Malonyl-CoA O-methyltransferase</fullName>
        <ecNumber evidence="3">2.1.1.197</ecNumber>
    </submittedName>
</protein>
<dbReference type="Proteomes" id="UP001226867">
    <property type="component" value="Unassembled WGS sequence"/>
</dbReference>